<feature type="transmembrane region" description="Helical" evidence="1">
    <location>
        <begin position="36"/>
        <end position="59"/>
    </location>
</feature>
<dbReference type="AlphaFoldDB" id="A0A3D4V4X7"/>
<comment type="caution">
    <text evidence="2">The sequence shown here is derived from an EMBL/GenBank/DDBJ whole genome shotgun (WGS) entry which is preliminary data.</text>
</comment>
<evidence type="ECO:0008006" key="4">
    <source>
        <dbReference type="Google" id="ProtNLM"/>
    </source>
</evidence>
<keyword evidence="1" id="KW-0812">Transmembrane</keyword>
<evidence type="ECO:0000313" key="2">
    <source>
        <dbReference type="EMBL" id="HCT55768.1"/>
    </source>
</evidence>
<dbReference type="Proteomes" id="UP000264071">
    <property type="component" value="Unassembled WGS sequence"/>
</dbReference>
<dbReference type="EMBL" id="DPIY01000001">
    <property type="protein sequence ID" value="HCT55768.1"/>
    <property type="molecule type" value="Genomic_DNA"/>
</dbReference>
<name>A0A3D4V4X7_9BACT</name>
<proteinExistence type="predicted"/>
<organism evidence="2 3">
    <name type="scientific">Gemmatimonas aurantiaca</name>
    <dbReference type="NCBI Taxonomy" id="173480"/>
    <lineage>
        <taxon>Bacteria</taxon>
        <taxon>Pseudomonadati</taxon>
        <taxon>Gemmatimonadota</taxon>
        <taxon>Gemmatimonadia</taxon>
        <taxon>Gemmatimonadales</taxon>
        <taxon>Gemmatimonadaceae</taxon>
        <taxon>Gemmatimonas</taxon>
    </lineage>
</organism>
<sequence>MATQTMATRSAGNMRAIPDRTPRRSVWRSIAQTLKLLVLLVVVTGVGLVAGALIMSPAVSKEQRIMGAMGLTAFALLVALGYGVMRVVAWTRDALRQRRLRSTRATAMPSMNMRGAGKSKTPHTVQALAAAGAAPTEIARKMGLPVDAVAMLLQISGPAVVAR</sequence>
<accession>A0A3D4V4X7</accession>
<evidence type="ECO:0000256" key="1">
    <source>
        <dbReference type="SAM" id="Phobius"/>
    </source>
</evidence>
<keyword evidence="1" id="KW-1133">Transmembrane helix</keyword>
<reference evidence="2 3" key="1">
    <citation type="journal article" date="2018" name="Nat. Biotechnol.">
        <title>A standardized bacterial taxonomy based on genome phylogeny substantially revises the tree of life.</title>
        <authorList>
            <person name="Parks D.H."/>
            <person name="Chuvochina M."/>
            <person name="Waite D.W."/>
            <person name="Rinke C."/>
            <person name="Skarshewski A."/>
            <person name="Chaumeil P.A."/>
            <person name="Hugenholtz P."/>
        </authorList>
    </citation>
    <scope>NUCLEOTIDE SEQUENCE [LARGE SCALE GENOMIC DNA]</scope>
    <source>
        <strain evidence="2">UBA8844</strain>
    </source>
</reference>
<protein>
    <recommendedName>
        <fullName evidence="4">DUF2802 domain-containing protein</fullName>
    </recommendedName>
</protein>
<evidence type="ECO:0000313" key="3">
    <source>
        <dbReference type="Proteomes" id="UP000264071"/>
    </source>
</evidence>
<keyword evidence="1" id="KW-0472">Membrane</keyword>
<gene>
    <name evidence="2" type="ORF">DGD08_01005</name>
</gene>
<feature type="transmembrane region" description="Helical" evidence="1">
    <location>
        <begin position="65"/>
        <end position="89"/>
    </location>
</feature>